<organism evidence="2">
    <name type="scientific">Oryza meridionalis</name>
    <dbReference type="NCBI Taxonomy" id="40149"/>
    <lineage>
        <taxon>Eukaryota</taxon>
        <taxon>Viridiplantae</taxon>
        <taxon>Streptophyta</taxon>
        <taxon>Embryophyta</taxon>
        <taxon>Tracheophyta</taxon>
        <taxon>Spermatophyta</taxon>
        <taxon>Magnoliopsida</taxon>
        <taxon>Liliopsida</taxon>
        <taxon>Poales</taxon>
        <taxon>Poaceae</taxon>
        <taxon>BOP clade</taxon>
        <taxon>Oryzoideae</taxon>
        <taxon>Oryzeae</taxon>
        <taxon>Oryzinae</taxon>
        <taxon>Oryza</taxon>
    </lineage>
</organism>
<evidence type="ECO:0000313" key="2">
    <source>
        <dbReference type="EnsemblPlants" id="OMERI07G07670.1"/>
    </source>
</evidence>
<feature type="compositionally biased region" description="Acidic residues" evidence="1">
    <location>
        <begin position="72"/>
        <end position="83"/>
    </location>
</feature>
<sequence>MRERRARAQQAASDPVPPGREEARSTTAAPLGRRIRRGDKAVAAVGDKAAASGATPRSGLPPHHLPRGEEGAVGEEEREDAAV</sequence>
<dbReference type="EnsemblPlants" id="OMERI07G07670.1">
    <property type="protein sequence ID" value="OMERI07G07670.1"/>
    <property type="gene ID" value="OMERI07G07670"/>
</dbReference>
<evidence type="ECO:0000256" key="1">
    <source>
        <dbReference type="SAM" id="MobiDB-lite"/>
    </source>
</evidence>
<evidence type="ECO:0008006" key="4">
    <source>
        <dbReference type="Google" id="ProtNLM"/>
    </source>
</evidence>
<feature type="compositionally biased region" description="Low complexity" evidence="1">
    <location>
        <begin position="41"/>
        <end position="51"/>
    </location>
</feature>
<protein>
    <recommendedName>
        <fullName evidence="4">DUF834 domain-containing protein</fullName>
    </recommendedName>
</protein>
<name>A0A0E0E9Q8_9ORYZ</name>
<accession>A0A0E0E9Q8</accession>
<dbReference type="AlphaFoldDB" id="A0A0E0E9Q8"/>
<proteinExistence type="predicted"/>
<reference evidence="2" key="1">
    <citation type="submission" date="2015-04" db="UniProtKB">
        <authorList>
            <consortium name="EnsemblPlants"/>
        </authorList>
    </citation>
    <scope>IDENTIFICATION</scope>
</reference>
<dbReference type="Gramene" id="OMERI07G07670.1">
    <property type="protein sequence ID" value="OMERI07G07670.1"/>
    <property type="gene ID" value="OMERI07G07670"/>
</dbReference>
<feature type="region of interest" description="Disordered" evidence="1">
    <location>
        <begin position="1"/>
        <end position="83"/>
    </location>
</feature>
<reference evidence="2" key="2">
    <citation type="submission" date="2018-05" db="EMBL/GenBank/DDBJ databases">
        <title>OmerRS3 (Oryza meridionalis Reference Sequence Version 3).</title>
        <authorList>
            <person name="Zhang J."/>
            <person name="Kudrna D."/>
            <person name="Lee S."/>
            <person name="Talag J."/>
            <person name="Welchert J."/>
            <person name="Wing R.A."/>
        </authorList>
    </citation>
    <scope>NUCLEOTIDE SEQUENCE [LARGE SCALE GENOMIC DNA]</scope>
    <source>
        <strain evidence="2">cv. OR44</strain>
    </source>
</reference>
<evidence type="ECO:0000313" key="3">
    <source>
        <dbReference type="Proteomes" id="UP000008021"/>
    </source>
</evidence>
<dbReference type="HOGENOM" id="CLU_2546454_0_0_1"/>
<dbReference type="Proteomes" id="UP000008021">
    <property type="component" value="Chromosome 7"/>
</dbReference>
<keyword evidence="3" id="KW-1185">Reference proteome</keyword>